<proteinExistence type="predicted"/>
<reference evidence="3" key="1">
    <citation type="submission" date="2016-10" db="EMBL/GenBank/DDBJ databases">
        <title>Comparative genomics uncovers the prolific and rare metabolic potential of the cyanobacterial genus Moorea.</title>
        <authorList>
            <person name="Leao T."/>
            <person name="Castelao G."/>
            <person name="Korobeynikov A."/>
            <person name="Monroe E.A."/>
            <person name="Podell S."/>
            <person name="Glukhov E."/>
            <person name="Allen E."/>
            <person name="Gerwick W.H."/>
            <person name="Gerwick L."/>
        </authorList>
    </citation>
    <scope>NUCLEOTIDE SEQUENCE [LARGE SCALE GENOMIC DNA]</scope>
    <source>
        <strain evidence="3">PAL-8-15-08-1</strain>
    </source>
</reference>
<dbReference type="Proteomes" id="UP000177870">
    <property type="component" value="Chromosome"/>
</dbReference>
<evidence type="ECO:0000256" key="1">
    <source>
        <dbReference type="SAM" id="MobiDB-lite"/>
    </source>
</evidence>
<gene>
    <name evidence="2" type="ORF">BJP34_11770</name>
</gene>
<dbReference type="EMBL" id="CP017599">
    <property type="protein sequence ID" value="AOX00045.1"/>
    <property type="molecule type" value="Genomic_DNA"/>
</dbReference>
<feature type="region of interest" description="Disordered" evidence="1">
    <location>
        <begin position="1"/>
        <end position="36"/>
    </location>
</feature>
<organism evidence="2 3">
    <name type="scientific">Moorena producens PAL-8-15-08-1</name>
    <dbReference type="NCBI Taxonomy" id="1458985"/>
    <lineage>
        <taxon>Bacteria</taxon>
        <taxon>Bacillati</taxon>
        <taxon>Cyanobacteriota</taxon>
        <taxon>Cyanophyceae</taxon>
        <taxon>Coleofasciculales</taxon>
        <taxon>Coleofasciculaceae</taxon>
        <taxon>Moorena</taxon>
    </lineage>
</organism>
<name>A0A1D8TR13_9CYAN</name>
<protein>
    <submittedName>
        <fullName evidence="2">Uncharacterized protein</fullName>
    </submittedName>
</protein>
<dbReference type="KEGG" id="mpro:BJP34_11770"/>
<feature type="compositionally biased region" description="Basic and acidic residues" evidence="1">
    <location>
        <begin position="22"/>
        <end position="36"/>
    </location>
</feature>
<evidence type="ECO:0000313" key="3">
    <source>
        <dbReference type="Proteomes" id="UP000177870"/>
    </source>
</evidence>
<dbReference type="AlphaFoldDB" id="A0A1D8TR13"/>
<evidence type="ECO:0000313" key="2">
    <source>
        <dbReference type="EMBL" id="AOX00045.1"/>
    </source>
</evidence>
<accession>A0A1D8TR13</accession>
<sequence>MFLGSREQGVGNFGSGNFGSGNREERRDNSEAIHQDRKKIMYTSQIGREHVKFVIRYIDPP</sequence>